<proteinExistence type="inferred from homology"/>
<dbReference type="InterPro" id="IPR015917">
    <property type="entry name" value="Pept_C14A"/>
</dbReference>
<organism evidence="3 4">
    <name type="scientific">Ancylobacter rudongensis</name>
    <dbReference type="NCBI Taxonomy" id="177413"/>
    <lineage>
        <taxon>Bacteria</taxon>
        <taxon>Pseudomonadati</taxon>
        <taxon>Pseudomonadota</taxon>
        <taxon>Alphaproteobacteria</taxon>
        <taxon>Hyphomicrobiales</taxon>
        <taxon>Xanthobacteraceae</taxon>
        <taxon>Ancylobacter</taxon>
    </lineage>
</organism>
<dbReference type="GO" id="GO:0006508">
    <property type="term" value="P:proteolysis"/>
    <property type="evidence" value="ECO:0007669"/>
    <property type="project" value="InterPro"/>
</dbReference>
<evidence type="ECO:0000313" key="4">
    <source>
        <dbReference type="Proteomes" id="UP000198889"/>
    </source>
</evidence>
<name>A0A1G4SBK5_9HYPH</name>
<reference evidence="4" key="1">
    <citation type="submission" date="2016-10" db="EMBL/GenBank/DDBJ databases">
        <authorList>
            <person name="Varghese N."/>
            <person name="Submissions S."/>
        </authorList>
    </citation>
    <scope>NUCLEOTIDE SEQUENCE [LARGE SCALE GENOMIC DNA]</scope>
    <source>
        <strain evidence="4">CGMCC 1.1761</strain>
    </source>
</reference>
<evidence type="ECO:0000313" key="3">
    <source>
        <dbReference type="EMBL" id="SCW66602.1"/>
    </source>
</evidence>
<dbReference type="EMBL" id="FMTP01000003">
    <property type="protein sequence ID" value="SCW66602.1"/>
    <property type="molecule type" value="Genomic_DNA"/>
</dbReference>
<protein>
    <submittedName>
        <fullName evidence="3">Caspase domain-containing protein</fullName>
    </submittedName>
</protein>
<sequence length="461" mass="48946">MIRLILLVLVAVFIVPRSSRAEERVALVIGNGTYTTISSLRNARSDAALMADTLRKLDFDVVEALDVDRADMAAAVRAFGAKLRGAGENAVGLFYYAGHGVQARGVNYMVPVSASIDTESDLEVEALPTDSVLSQMRDAGNATSIIILDACRNNPFASQTRSATRGLARVSASGGAIVAFSAAPGQVASDGEGNNSPYTAALTKAMQTDGLSIEQVFKRVLVDVETATSGEQVPWVESSLRDEFYFRPAAPQASAAPHNQLGAEAAAWARIRDTDDVAQIQAFIDAFPGSVFADLARLRLEERAASAPAQAPVPQVLAALPPPTAERNDAAPVTLDAAFYSQMQAELNRLGCSVGEPDGVWGRRSEQGLALLRRHADRSLPDSEPDPEFLNQLKAMDGRVCPLSCSVAEEVRGGICVAKTCPSGQKLSAKGVCYTPAQTASKPKPKIGRNCWTLIDEVICD</sequence>
<dbReference type="SUPFAM" id="SSF52129">
    <property type="entry name" value="Caspase-like"/>
    <property type="match status" value="1"/>
</dbReference>
<dbReference type="GO" id="GO:0004197">
    <property type="term" value="F:cysteine-type endopeptidase activity"/>
    <property type="evidence" value="ECO:0007669"/>
    <property type="project" value="InterPro"/>
</dbReference>
<dbReference type="Gene3D" id="3.40.50.1460">
    <property type="match status" value="1"/>
</dbReference>
<dbReference type="AlphaFoldDB" id="A0A1G4SBK5"/>
<comment type="similarity">
    <text evidence="1">Belongs to the peptidase C14A family.</text>
</comment>
<dbReference type="InterPro" id="IPR052039">
    <property type="entry name" value="Caspase-related_regulators"/>
</dbReference>
<evidence type="ECO:0000256" key="1">
    <source>
        <dbReference type="ARBA" id="ARBA00010134"/>
    </source>
</evidence>
<gene>
    <name evidence="3" type="ORF">SAMN05660859_2090</name>
</gene>
<dbReference type="PROSITE" id="PS50208">
    <property type="entry name" value="CASPASE_P20"/>
    <property type="match status" value="1"/>
</dbReference>
<accession>A0A1G4SBK5</accession>
<dbReference type="InterPro" id="IPR001309">
    <property type="entry name" value="Pept_C14_p20"/>
</dbReference>
<dbReference type="Pfam" id="PF00656">
    <property type="entry name" value="Peptidase_C14"/>
    <property type="match status" value="1"/>
</dbReference>
<dbReference type="PANTHER" id="PTHR22576">
    <property type="entry name" value="MUCOSA ASSOCIATED LYMPHOID TISSUE LYMPHOMA TRANSLOCATION PROTEIN 1/PARACASPASE"/>
    <property type="match status" value="1"/>
</dbReference>
<dbReference type="InterPro" id="IPR029030">
    <property type="entry name" value="Caspase-like_dom_sf"/>
</dbReference>
<dbReference type="PANTHER" id="PTHR22576:SF37">
    <property type="entry name" value="MUCOSA-ASSOCIATED LYMPHOID TISSUE LYMPHOMA TRANSLOCATION PROTEIN 1"/>
    <property type="match status" value="1"/>
</dbReference>
<dbReference type="SMART" id="SM00115">
    <property type="entry name" value="CASc"/>
    <property type="match status" value="1"/>
</dbReference>
<dbReference type="STRING" id="177413.SAMN05660859_2090"/>
<dbReference type="InterPro" id="IPR011600">
    <property type="entry name" value="Pept_C14_caspase"/>
</dbReference>
<feature type="domain" description="Caspase family p20" evidence="2">
    <location>
        <begin position="22"/>
        <end position="155"/>
    </location>
</feature>
<evidence type="ECO:0000259" key="2">
    <source>
        <dbReference type="PROSITE" id="PS50208"/>
    </source>
</evidence>
<keyword evidence="4" id="KW-1185">Reference proteome</keyword>
<dbReference type="Proteomes" id="UP000198889">
    <property type="component" value="Unassembled WGS sequence"/>
</dbReference>